<dbReference type="InterPro" id="IPR005804">
    <property type="entry name" value="FA_desaturase_dom"/>
</dbReference>
<keyword evidence="4 13" id="KW-0812">Transmembrane</keyword>
<keyword evidence="9" id="KW-0443">Lipid metabolism</keyword>
<dbReference type="PANTHER" id="PTHR11351:SF31">
    <property type="entry name" value="DESATURASE 1, ISOFORM A-RELATED"/>
    <property type="match status" value="1"/>
</dbReference>
<feature type="transmembrane region" description="Helical" evidence="13">
    <location>
        <begin position="39"/>
        <end position="57"/>
    </location>
</feature>
<evidence type="ECO:0000256" key="5">
    <source>
        <dbReference type="ARBA" id="ARBA00022832"/>
    </source>
</evidence>
<evidence type="ECO:0000256" key="2">
    <source>
        <dbReference type="ARBA" id="ARBA00008749"/>
    </source>
</evidence>
<evidence type="ECO:0000256" key="12">
    <source>
        <dbReference type="SAM" id="MobiDB-lite"/>
    </source>
</evidence>
<feature type="region of interest" description="Disordered" evidence="12">
    <location>
        <begin position="1"/>
        <end position="29"/>
    </location>
</feature>
<dbReference type="GO" id="GO:0016717">
    <property type="term" value="F:oxidoreductase activity, acting on paired donors, with oxidation of a pair of donors resulting in the reduction of molecular oxygen to two molecules of water"/>
    <property type="evidence" value="ECO:0007669"/>
    <property type="project" value="InterPro"/>
</dbReference>
<evidence type="ECO:0000256" key="6">
    <source>
        <dbReference type="ARBA" id="ARBA00022989"/>
    </source>
</evidence>
<protein>
    <recommendedName>
        <fullName evidence="14">Fatty acid desaturase domain-containing protein</fullName>
    </recommendedName>
</protein>
<dbReference type="AlphaFoldDB" id="A0A6P2DKV5"/>
<gene>
    <name evidence="15" type="ORF">SOIL9_71080</name>
</gene>
<feature type="transmembrane region" description="Helical" evidence="13">
    <location>
        <begin position="188"/>
        <end position="210"/>
    </location>
</feature>
<dbReference type="RefSeq" id="WP_232069941.1">
    <property type="nucleotide sequence ID" value="NZ_LR593886.1"/>
</dbReference>
<evidence type="ECO:0000256" key="7">
    <source>
        <dbReference type="ARBA" id="ARBA00023002"/>
    </source>
</evidence>
<keyword evidence="16" id="KW-1185">Reference proteome</keyword>
<evidence type="ECO:0000256" key="1">
    <source>
        <dbReference type="ARBA" id="ARBA00004141"/>
    </source>
</evidence>
<evidence type="ECO:0000256" key="13">
    <source>
        <dbReference type="SAM" id="Phobius"/>
    </source>
</evidence>
<comment type="subcellular location">
    <subcellularLocation>
        <location evidence="1">Membrane</location>
        <topology evidence="1">Multi-pass membrane protein</topology>
    </subcellularLocation>
</comment>
<dbReference type="PRINTS" id="PR00075">
    <property type="entry name" value="FACDDSATRASE"/>
</dbReference>
<evidence type="ECO:0000256" key="11">
    <source>
        <dbReference type="ARBA" id="ARBA00023160"/>
    </source>
</evidence>
<feature type="transmembrane region" description="Helical" evidence="13">
    <location>
        <begin position="63"/>
        <end position="86"/>
    </location>
</feature>
<dbReference type="CDD" id="cd03505">
    <property type="entry name" value="Delta9-FADS-like"/>
    <property type="match status" value="1"/>
</dbReference>
<dbReference type="GO" id="GO:0016020">
    <property type="term" value="C:membrane"/>
    <property type="evidence" value="ECO:0007669"/>
    <property type="project" value="UniProtKB-SubCell"/>
</dbReference>
<dbReference type="InterPro" id="IPR015876">
    <property type="entry name" value="Acyl-CoA_DS"/>
</dbReference>
<keyword evidence="5" id="KW-0276">Fatty acid metabolism</keyword>
<keyword evidence="10 13" id="KW-0472">Membrane</keyword>
<keyword evidence="11" id="KW-0275">Fatty acid biosynthesis</keyword>
<evidence type="ECO:0000256" key="4">
    <source>
        <dbReference type="ARBA" id="ARBA00022692"/>
    </source>
</evidence>
<evidence type="ECO:0000256" key="8">
    <source>
        <dbReference type="ARBA" id="ARBA00023004"/>
    </source>
</evidence>
<evidence type="ECO:0000256" key="3">
    <source>
        <dbReference type="ARBA" id="ARBA00022516"/>
    </source>
</evidence>
<reference evidence="15 16" key="1">
    <citation type="submission" date="2019-05" db="EMBL/GenBank/DDBJ databases">
        <authorList>
            <consortium name="Science for Life Laboratories"/>
        </authorList>
    </citation>
    <scope>NUCLEOTIDE SEQUENCE [LARGE SCALE GENOMIC DNA]</scope>
    <source>
        <strain evidence="15">Soil9</strain>
    </source>
</reference>
<sequence>MSTVPVPSASAPVPTTPEPSTALPAPTSTPAARARKRRVFWFLAAIVTVHLLVPLAFLPYTFVWWGIPALIIGNFVFGSLGINLGYHRMLTHSAAKFPKPLERLWVLFGVCSMEGSPLWWVCTHRIHHQHSDDEGDPHSPKDHFYWGHMEWIYTADDRRQKLDTYARYVPDLMGDKFLRWLHRGEKWLLVWLAHVVLLTAIGFGAGFLFFDATADAVQFGVQWFLWAVIVRTVYVWHITWLVNSAAHRWGYRNYSTNDGSRNNWLVALLTNGEGWHNNHHAAPRACSQGHRWWEVDLTFTFVRGLQLVGLAWNVAPVKVPKHIATGAKESVPGTEEVPNG</sequence>
<evidence type="ECO:0000256" key="10">
    <source>
        <dbReference type="ARBA" id="ARBA00023136"/>
    </source>
</evidence>
<proteinExistence type="inferred from homology"/>
<organism evidence="15 16">
    <name type="scientific">Gemmata massiliana</name>
    <dbReference type="NCBI Taxonomy" id="1210884"/>
    <lineage>
        <taxon>Bacteria</taxon>
        <taxon>Pseudomonadati</taxon>
        <taxon>Planctomycetota</taxon>
        <taxon>Planctomycetia</taxon>
        <taxon>Gemmatales</taxon>
        <taxon>Gemmataceae</taxon>
        <taxon>Gemmata</taxon>
    </lineage>
</organism>
<feature type="domain" description="Fatty acid desaturase" evidence="14">
    <location>
        <begin position="70"/>
        <end position="296"/>
    </location>
</feature>
<keyword evidence="3" id="KW-0444">Lipid biosynthesis</keyword>
<evidence type="ECO:0000259" key="14">
    <source>
        <dbReference type="Pfam" id="PF00487"/>
    </source>
</evidence>
<dbReference type="Proteomes" id="UP000464178">
    <property type="component" value="Chromosome"/>
</dbReference>
<evidence type="ECO:0000256" key="9">
    <source>
        <dbReference type="ARBA" id="ARBA00023098"/>
    </source>
</evidence>
<keyword evidence="7" id="KW-0560">Oxidoreductase</keyword>
<keyword evidence="8" id="KW-0408">Iron</keyword>
<accession>A0A6P2DKV5</accession>
<dbReference type="PANTHER" id="PTHR11351">
    <property type="entry name" value="ACYL-COA DESATURASE"/>
    <property type="match status" value="1"/>
</dbReference>
<name>A0A6P2DKV5_9BACT</name>
<feature type="transmembrane region" description="Helical" evidence="13">
    <location>
        <begin position="222"/>
        <end position="242"/>
    </location>
</feature>
<evidence type="ECO:0000313" key="15">
    <source>
        <dbReference type="EMBL" id="VTS03662.1"/>
    </source>
</evidence>
<dbReference type="GO" id="GO:0006633">
    <property type="term" value="P:fatty acid biosynthetic process"/>
    <property type="evidence" value="ECO:0007669"/>
    <property type="project" value="UniProtKB-KW"/>
</dbReference>
<dbReference type="EMBL" id="LR593886">
    <property type="protein sequence ID" value="VTS03662.1"/>
    <property type="molecule type" value="Genomic_DNA"/>
</dbReference>
<keyword evidence="6 13" id="KW-1133">Transmembrane helix</keyword>
<dbReference type="Pfam" id="PF00487">
    <property type="entry name" value="FA_desaturase"/>
    <property type="match status" value="1"/>
</dbReference>
<evidence type="ECO:0000313" key="16">
    <source>
        <dbReference type="Proteomes" id="UP000464178"/>
    </source>
</evidence>
<comment type="similarity">
    <text evidence="2">Belongs to the fatty acid desaturase type 2 family.</text>
</comment>
<dbReference type="KEGG" id="gms:SOIL9_71080"/>